<feature type="compositionally biased region" description="Gly residues" evidence="1">
    <location>
        <begin position="141"/>
        <end position="152"/>
    </location>
</feature>
<evidence type="ECO:0000313" key="3">
    <source>
        <dbReference type="Proteomes" id="UP000008783"/>
    </source>
</evidence>
<name>E3KPU5_PUCGT</name>
<dbReference type="InParanoid" id="E3KPU5"/>
<sequence length="163" mass="17093">MGAEEGSRQAGKSGGTTKDGEGWGRSRAFDRLLGVGGQFFEAGGGPMLTEGTCRLPSGCQVGKGLNGGWWWVSPQGSSWPSIIVEVGEGGQTLNLRRSAGAGCRRQLGAQKHKTEPLGSPLAAKWCEELGGADSSWRSWGEEGGGWGRGCGGRVESRRGWGKR</sequence>
<accession>E3KPU5</accession>
<reference key="1">
    <citation type="submission" date="2007-01" db="EMBL/GenBank/DDBJ databases">
        <title>The Genome Sequence of Puccinia graminis f. sp. tritici Strain CRL 75-36-700-3.</title>
        <authorList>
            <consortium name="The Broad Institute Genome Sequencing Platform"/>
            <person name="Birren B."/>
            <person name="Lander E."/>
            <person name="Galagan J."/>
            <person name="Nusbaum C."/>
            <person name="Devon K."/>
            <person name="Cuomo C."/>
            <person name="Jaffe D."/>
            <person name="Butler J."/>
            <person name="Alvarez P."/>
            <person name="Gnerre S."/>
            <person name="Grabherr M."/>
            <person name="Mauceli E."/>
            <person name="Brockman W."/>
            <person name="Young S."/>
            <person name="LaButti K."/>
            <person name="Sykes S."/>
            <person name="DeCaprio D."/>
            <person name="Crawford M."/>
            <person name="Koehrsen M."/>
            <person name="Engels R."/>
            <person name="Montgomery P."/>
            <person name="Pearson M."/>
            <person name="Howarth C."/>
            <person name="Larson L."/>
            <person name="White J."/>
            <person name="Zeng Q."/>
            <person name="Kodira C."/>
            <person name="Yandava C."/>
            <person name="Alvarado L."/>
            <person name="O'Leary S."/>
            <person name="Szabo L."/>
            <person name="Dean R."/>
            <person name="Schein J."/>
        </authorList>
    </citation>
    <scope>NUCLEOTIDE SEQUENCE</scope>
    <source>
        <strain>CRL 75-36-700-3</strain>
    </source>
</reference>
<keyword evidence="3" id="KW-1185">Reference proteome</keyword>
<dbReference type="HOGENOM" id="CLU_1627896_0_0_1"/>
<evidence type="ECO:0000313" key="2">
    <source>
        <dbReference type="EMBL" id="EFP86330.1"/>
    </source>
</evidence>
<feature type="region of interest" description="Disordered" evidence="1">
    <location>
        <begin position="137"/>
        <end position="163"/>
    </location>
</feature>
<dbReference type="Proteomes" id="UP000008783">
    <property type="component" value="Unassembled WGS sequence"/>
</dbReference>
<proteinExistence type="predicted"/>
<evidence type="ECO:0000256" key="1">
    <source>
        <dbReference type="SAM" id="MobiDB-lite"/>
    </source>
</evidence>
<dbReference type="EMBL" id="DS178299">
    <property type="protein sequence ID" value="EFP86330.1"/>
    <property type="molecule type" value="Genomic_DNA"/>
</dbReference>
<gene>
    <name evidence="2" type="ORF">PGTG_12286</name>
</gene>
<protein>
    <submittedName>
        <fullName evidence="2">Uncharacterized protein</fullName>
    </submittedName>
</protein>
<dbReference type="KEGG" id="pgr:PGTG_12286"/>
<dbReference type="RefSeq" id="XP_003330749.1">
    <property type="nucleotide sequence ID" value="XM_003330701.1"/>
</dbReference>
<reference evidence="3" key="2">
    <citation type="journal article" date="2011" name="Proc. Natl. Acad. Sci. U.S.A.">
        <title>Obligate biotrophy features unraveled by the genomic analysis of rust fungi.</title>
        <authorList>
            <person name="Duplessis S."/>
            <person name="Cuomo C.A."/>
            <person name="Lin Y.-C."/>
            <person name="Aerts A."/>
            <person name="Tisserant E."/>
            <person name="Veneault-Fourrey C."/>
            <person name="Joly D.L."/>
            <person name="Hacquard S."/>
            <person name="Amselem J."/>
            <person name="Cantarel B.L."/>
            <person name="Chiu R."/>
            <person name="Coutinho P.M."/>
            <person name="Feau N."/>
            <person name="Field M."/>
            <person name="Frey P."/>
            <person name="Gelhaye E."/>
            <person name="Goldberg J."/>
            <person name="Grabherr M.G."/>
            <person name="Kodira C.D."/>
            <person name="Kohler A."/>
            <person name="Kuees U."/>
            <person name="Lindquist E.A."/>
            <person name="Lucas S.M."/>
            <person name="Mago R."/>
            <person name="Mauceli E."/>
            <person name="Morin E."/>
            <person name="Murat C."/>
            <person name="Pangilinan J.L."/>
            <person name="Park R."/>
            <person name="Pearson M."/>
            <person name="Quesneville H."/>
            <person name="Rouhier N."/>
            <person name="Sakthikumar S."/>
            <person name="Salamov A.A."/>
            <person name="Schmutz J."/>
            <person name="Selles B."/>
            <person name="Shapiro H."/>
            <person name="Tanguay P."/>
            <person name="Tuskan G.A."/>
            <person name="Henrissat B."/>
            <person name="Van de Peer Y."/>
            <person name="Rouze P."/>
            <person name="Ellis J.G."/>
            <person name="Dodds P.N."/>
            <person name="Schein J.E."/>
            <person name="Zhong S."/>
            <person name="Hamelin R.C."/>
            <person name="Grigoriev I.V."/>
            <person name="Szabo L.J."/>
            <person name="Martin F."/>
        </authorList>
    </citation>
    <scope>NUCLEOTIDE SEQUENCE [LARGE SCALE GENOMIC DNA]</scope>
    <source>
        <strain evidence="3">CRL 75-36-700-3 / race SCCL</strain>
    </source>
</reference>
<dbReference type="AlphaFoldDB" id="E3KPU5"/>
<organism evidence="2 3">
    <name type="scientific">Puccinia graminis f. sp. tritici (strain CRL 75-36-700-3 / race SCCL)</name>
    <name type="common">Black stem rust fungus</name>
    <dbReference type="NCBI Taxonomy" id="418459"/>
    <lineage>
        <taxon>Eukaryota</taxon>
        <taxon>Fungi</taxon>
        <taxon>Dikarya</taxon>
        <taxon>Basidiomycota</taxon>
        <taxon>Pucciniomycotina</taxon>
        <taxon>Pucciniomycetes</taxon>
        <taxon>Pucciniales</taxon>
        <taxon>Pucciniaceae</taxon>
        <taxon>Puccinia</taxon>
    </lineage>
</organism>
<dbReference type="VEuPathDB" id="FungiDB:PGTG_12286"/>
<feature type="compositionally biased region" description="Basic and acidic residues" evidence="1">
    <location>
        <begin position="154"/>
        <end position="163"/>
    </location>
</feature>
<feature type="region of interest" description="Disordered" evidence="1">
    <location>
        <begin position="1"/>
        <end position="25"/>
    </location>
</feature>
<dbReference type="GeneID" id="10540343"/>